<feature type="compositionally biased region" description="Polar residues" evidence="1">
    <location>
        <begin position="255"/>
        <end position="269"/>
    </location>
</feature>
<sequence length="356" mass="39484">MDEDDVPPLEDMSEMLKQAEVIKSKFDSSKVSQSAGSIQSNPIPQNGHHHTENQSKKAEGDNRKNPTTEKSSSKTSTKSDSGTFGGFKKGFLFGGSSAQKSKVKSSSSEGSKVKSSSEMPYITKKSAEEVHKLPEVQQTLTAEAQKITQNKDEWLTNDLMKKIEDNDALFKKLGDRKYMEAVNRFQADPASAMEQYKDDREIQEFLTAFCKIMGEHFSGLAEKQDHKTEAKKPAPRSKIVELNSDSELQKAKATPTPTFNPGKSDSVYTRSPAGGADMSVRSSTNPNQPTAEDERRMQDILANPEVRNILMDPKVMNLIETLKFNPNEGSRILQTADSDLRGKINKLVQSGLLQFQ</sequence>
<evidence type="ECO:0000313" key="3">
    <source>
        <dbReference type="RefSeq" id="XP_022288150.1"/>
    </source>
</evidence>
<name>A0A8B8AAE4_CRAVI</name>
<feature type="region of interest" description="Disordered" evidence="1">
    <location>
        <begin position="1"/>
        <end position="130"/>
    </location>
</feature>
<dbReference type="KEGG" id="cvn:111100492"/>
<reference evidence="3" key="1">
    <citation type="submission" date="2025-08" db="UniProtKB">
        <authorList>
            <consortium name="RefSeq"/>
        </authorList>
    </citation>
    <scope>IDENTIFICATION</scope>
    <source>
        <tissue evidence="3">Whole sample</tissue>
    </source>
</reference>
<organism evidence="2 3">
    <name type="scientific">Crassostrea virginica</name>
    <name type="common">Eastern oyster</name>
    <dbReference type="NCBI Taxonomy" id="6565"/>
    <lineage>
        <taxon>Eukaryota</taxon>
        <taxon>Metazoa</taxon>
        <taxon>Spiralia</taxon>
        <taxon>Lophotrochozoa</taxon>
        <taxon>Mollusca</taxon>
        <taxon>Bivalvia</taxon>
        <taxon>Autobranchia</taxon>
        <taxon>Pteriomorphia</taxon>
        <taxon>Ostreida</taxon>
        <taxon>Ostreoidea</taxon>
        <taxon>Ostreidae</taxon>
        <taxon>Crassostrea</taxon>
    </lineage>
</organism>
<dbReference type="Gene3D" id="1.10.260.100">
    <property type="match status" value="2"/>
</dbReference>
<proteinExistence type="predicted"/>
<evidence type="ECO:0000256" key="1">
    <source>
        <dbReference type="SAM" id="MobiDB-lite"/>
    </source>
</evidence>
<keyword evidence="2" id="KW-1185">Reference proteome</keyword>
<feature type="compositionally biased region" description="Basic and acidic residues" evidence="1">
    <location>
        <begin position="49"/>
        <end position="67"/>
    </location>
</feature>
<feature type="compositionally biased region" description="Polar residues" evidence="1">
    <location>
        <begin position="29"/>
        <end position="44"/>
    </location>
</feature>
<dbReference type="AlphaFoldDB" id="A0A8B8AAE4"/>
<feature type="compositionally biased region" description="Acidic residues" evidence="1">
    <location>
        <begin position="1"/>
        <end position="13"/>
    </location>
</feature>
<dbReference type="Proteomes" id="UP000694844">
    <property type="component" value="Chromosome 6"/>
</dbReference>
<feature type="compositionally biased region" description="Polar residues" evidence="1">
    <location>
        <begin position="280"/>
        <end position="290"/>
    </location>
</feature>
<gene>
    <name evidence="3" type="primary">LOC111100492</name>
</gene>
<dbReference type="OrthoDB" id="71407at2759"/>
<protein>
    <submittedName>
        <fullName evidence="3">Uncharacterized protein LOC111100492</fullName>
    </submittedName>
</protein>
<feature type="compositionally biased region" description="Low complexity" evidence="1">
    <location>
        <begin position="68"/>
        <end position="82"/>
    </location>
</feature>
<dbReference type="RefSeq" id="XP_022288150.1">
    <property type="nucleotide sequence ID" value="XM_022432442.1"/>
</dbReference>
<feature type="compositionally biased region" description="Low complexity" evidence="1">
    <location>
        <begin position="89"/>
        <end position="118"/>
    </location>
</feature>
<feature type="region of interest" description="Disordered" evidence="1">
    <location>
        <begin position="221"/>
        <end position="295"/>
    </location>
</feature>
<evidence type="ECO:0000313" key="2">
    <source>
        <dbReference type="Proteomes" id="UP000694844"/>
    </source>
</evidence>
<dbReference type="GeneID" id="111100492"/>
<accession>A0A8B8AAE4</accession>
<feature type="compositionally biased region" description="Basic and acidic residues" evidence="1">
    <location>
        <begin position="222"/>
        <end position="232"/>
    </location>
</feature>